<feature type="binding site" evidence="11">
    <location>
        <position position="127"/>
    </location>
    <ligand>
        <name>Zn(2+)</name>
        <dbReference type="ChEBI" id="CHEBI:29105"/>
    </ligand>
</feature>
<evidence type="ECO:0000256" key="4">
    <source>
        <dbReference type="ARBA" id="ARBA00022490"/>
    </source>
</evidence>
<evidence type="ECO:0000313" key="13">
    <source>
        <dbReference type="EMBL" id="ADP39479.1"/>
    </source>
</evidence>
<dbReference type="AlphaFoldDB" id="E3H4D3"/>
<dbReference type="PANTHER" id="PTHR33202">
    <property type="entry name" value="ZINC UPTAKE REGULATION PROTEIN"/>
    <property type="match status" value="1"/>
</dbReference>
<evidence type="ECO:0000256" key="9">
    <source>
        <dbReference type="ARBA" id="ARBA00023125"/>
    </source>
</evidence>
<keyword evidence="4" id="KW-0963">Cytoplasm</keyword>
<reference evidence="14" key="1">
    <citation type="submission" date="2010-10" db="EMBL/GenBank/DDBJ databases">
        <title>The complete genome of Rothia dentocariosa ATCC 17931.</title>
        <authorList>
            <person name="Muzny D."/>
            <person name="Qin X."/>
            <person name="Buhay C."/>
            <person name="Dugan-Rocha S."/>
            <person name="Ding Y."/>
            <person name="Chen G."/>
            <person name="Hawes A."/>
            <person name="Holder M."/>
            <person name="Jhangiani S."/>
            <person name="Johnson A."/>
            <person name="Khan Z."/>
            <person name="Li Z."/>
            <person name="Liu W."/>
            <person name="Liu X."/>
            <person name="Perez L."/>
            <person name="Shen H."/>
            <person name="Wang Q."/>
            <person name="Watt J."/>
            <person name="Xi L."/>
            <person name="Xin Y."/>
            <person name="Zhou J."/>
            <person name="Deng J."/>
            <person name="Jiang H."/>
            <person name="Liu Y."/>
            <person name="Qu J."/>
            <person name="Song X.-Z."/>
            <person name="Zhang L."/>
            <person name="Villasana D."/>
            <person name="Johnson A."/>
            <person name="Liu J."/>
            <person name="Liyanage D."/>
            <person name="Lorensuhewa L."/>
            <person name="Robinson T."/>
            <person name="Song A."/>
            <person name="Song B.-B."/>
            <person name="Dinh H."/>
            <person name="Thornton R."/>
            <person name="Coyle M."/>
            <person name="Francisco L."/>
            <person name="Jackson L."/>
            <person name="Javaid M."/>
            <person name="Korchina V."/>
            <person name="Kovar C."/>
            <person name="Mata R."/>
            <person name="Mathew T."/>
            <person name="Ngo R."/>
            <person name="Nguyen L."/>
            <person name="Nguyen N."/>
            <person name="Okwuonu G."/>
            <person name="Ongeri F."/>
            <person name="Pham C."/>
            <person name="Simmons D."/>
            <person name="Wilczek-Boney K."/>
            <person name="Hale W."/>
            <person name="Jakkamsetti A."/>
            <person name="Pham P."/>
            <person name="Ruth R."/>
            <person name="San Lucas F."/>
            <person name="Warren J."/>
            <person name="Zhang J."/>
            <person name="Zhao Z."/>
            <person name="Zhou C."/>
            <person name="Zhu D."/>
            <person name="Lee S."/>
            <person name="Bess C."/>
            <person name="Blankenburg K."/>
            <person name="Forbes L."/>
            <person name="Fu Q."/>
            <person name="Gubbala S."/>
            <person name="Hirani K."/>
            <person name="Jayaseelan J.C."/>
            <person name="Lara F."/>
            <person name="Munidasa M."/>
            <person name="Palculict T."/>
            <person name="Patil S."/>
            <person name="Pu L.-L."/>
            <person name="Saada N."/>
            <person name="Tang L."/>
            <person name="Weissenberger G."/>
            <person name="Zhu Y."/>
            <person name="Hemphill L."/>
            <person name="Shang Y."/>
            <person name="Youmans B."/>
            <person name="Ayvaz T."/>
            <person name="Ross M."/>
            <person name="Santibanez J."/>
            <person name="Aqrawi P."/>
            <person name="Gross S."/>
            <person name="Joshi V."/>
            <person name="Fowler G."/>
            <person name="Nazareth L."/>
            <person name="Reid J."/>
            <person name="Worley K."/>
            <person name="Petrosino J."/>
            <person name="Highlander S."/>
            <person name="Gibbs R."/>
        </authorList>
    </citation>
    <scope>NUCLEOTIDE SEQUENCE [LARGE SCALE GENOMIC DNA]</scope>
    <source>
        <strain evidence="14">ATCC 17931 / CDC X599 / XDIA</strain>
    </source>
</reference>
<evidence type="ECO:0000256" key="1">
    <source>
        <dbReference type="ARBA" id="ARBA00004496"/>
    </source>
</evidence>
<dbReference type="GO" id="GO:0005829">
    <property type="term" value="C:cytosol"/>
    <property type="evidence" value="ECO:0007669"/>
    <property type="project" value="TreeGrafter"/>
</dbReference>
<evidence type="ECO:0000256" key="6">
    <source>
        <dbReference type="ARBA" id="ARBA00022723"/>
    </source>
</evidence>
<gene>
    <name evidence="13" type="ordered locus">HMPREF0733_10021</name>
</gene>
<comment type="cofactor">
    <cofactor evidence="12">
        <name>Mn(2+)</name>
        <dbReference type="ChEBI" id="CHEBI:29035"/>
    </cofactor>
    <cofactor evidence="12">
        <name>Fe(2+)</name>
        <dbReference type="ChEBI" id="CHEBI:29033"/>
    </cofactor>
    <text evidence="12">Binds 1 Mn(2+) or Fe(2+) ion per subunit.</text>
</comment>
<dbReference type="InterPro" id="IPR043135">
    <property type="entry name" value="Fur_C"/>
</dbReference>
<evidence type="ECO:0000256" key="11">
    <source>
        <dbReference type="PIRSR" id="PIRSR602481-1"/>
    </source>
</evidence>
<evidence type="ECO:0000256" key="3">
    <source>
        <dbReference type="ARBA" id="ARBA00011738"/>
    </source>
</evidence>
<evidence type="ECO:0000256" key="12">
    <source>
        <dbReference type="PIRSR" id="PIRSR602481-2"/>
    </source>
</evidence>
<organism evidence="13 14">
    <name type="scientific">Rothia dentocariosa (strain ATCC 17931 / CDC X599 / XDIA)</name>
    <dbReference type="NCBI Taxonomy" id="762948"/>
    <lineage>
        <taxon>Bacteria</taxon>
        <taxon>Bacillati</taxon>
        <taxon>Actinomycetota</taxon>
        <taxon>Actinomycetes</taxon>
        <taxon>Micrococcales</taxon>
        <taxon>Micrococcaceae</taxon>
        <taxon>Rothia</taxon>
    </lineage>
</organism>
<feature type="binding site" evidence="11">
    <location>
        <position position="124"/>
    </location>
    <ligand>
        <name>Zn(2+)</name>
        <dbReference type="ChEBI" id="CHEBI:29105"/>
    </ligand>
</feature>
<proteinExistence type="inferred from homology"/>
<dbReference type="GO" id="GO:0003700">
    <property type="term" value="F:DNA-binding transcription factor activity"/>
    <property type="evidence" value="ECO:0007669"/>
    <property type="project" value="InterPro"/>
</dbReference>
<keyword evidence="10" id="KW-0804">Transcription</keyword>
<dbReference type="KEGG" id="rdn:HMPREF0733_10021"/>
<dbReference type="HOGENOM" id="CLU_096072_5_0_11"/>
<feature type="binding site" evidence="12">
    <location>
        <position position="118"/>
    </location>
    <ligand>
        <name>Fe cation</name>
        <dbReference type="ChEBI" id="CHEBI:24875"/>
    </ligand>
</feature>
<sequence>MQNFSVESLEKAHKPAYYLGVPHPEGYVLDTHIPVRKIVKQAEARNTKQRRIIKATMAELGDFISAQDLHLTLANRKEQVSLATTYRVLQSLANSGELDVVKGVEGESLYRHCQGDTHHHHLLCRRCGKAVELEAPAIEDWALDMGKKYGFSELEHVVEVTGYCPECTLELRDEENRLTGRQ</sequence>
<dbReference type="GO" id="GO:0008270">
    <property type="term" value="F:zinc ion binding"/>
    <property type="evidence" value="ECO:0007669"/>
    <property type="project" value="TreeGrafter"/>
</dbReference>
<dbReference type="CDD" id="cd07153">
    <property type="entry name" value="Fur_like"/>
    <property type="match status" value="1"/>
</dbReference>
<keyword evidence="7 11" id="KW-0862">Zinc</keyword>
<name>E3H4D3_ROTDC</name>
<comment type="similarity">
    <text evidence="2">Belongs to the Fur family.</text>
</comment>
<keyword evidence="5" id="KW-0678">Repressor</keyword>
<dbReference type="GO" id="GO:1900376">
    <property type="term" value="P:regulation of secondary metabolite biosynthetic process"/>
    <property type="evidence" value="ECO:0007669"/>
    <property type="project" value="TreeGrafter"/>
</dbReference>
<dbReference type="InterPro" id="IPR036388">
    <property type="entry name" value="WH-like_DNA-bd_sf"/>
</dbReference>
<feature type="binding site" evidence="11">
    <location>
        <position position="164"/>
    </location>
    <ligand>
        <name>Zn(2+)</name>
        <dbReference type="ChEBI" id="CHEBI:29105"/>
    </ligand>
</feature>
<keyword evidence="8" id="KW-0805">Transcription regulation</keyword>
<dbReference type="InterPro" id="IPR036390">
    <property type="entry name" value="WH_DNA-bd_sf"/>
</dbReference>
<dbReference type="Gene3D" id="3.30.1490.190">
    <property type="match status" value="1"/>
</dbReference>
<dbReference type="eggNOG" id="COG0735">
    <property type="taxonomic scope" value="Bacteria"/>
</dbReference>
<dbReference type="Gene3D" id="1.10.10.10">
    <property type="entry name" value="Winged helix-like DNA-binding domain superfamily/Winged helix DNA-binding domain"/>
    <property type="match status" value="1"/>
</dbReference>
<evidence type="ECO:0000256" key="10">
    <source>
        <dbReference type="ARBA" id="ARBA00023163"/>
    </source>
</evidence>
<comment type="subcellular location">
    <subcellularLocation>
        <location evidence="1">Cytoplasm</location>
    </subcellularLocation>
</comment>
<keyword evidence="9" id="KW-0238">DNA-binding</keyword>
<dbReference type="EMBL" id="CP002280">
    <property type="protein sequence ID" value="ADP39479.1"/>
    <property type="molecule type" value="Genomic_DNA"/>
</dbReference>
<accession>E3H4D3</accession>
<comment type="subunit">
    <text evidence="3">Homodimer.</text>
</comment>
<dbReference type="Pfam" id="PF01475">
    <property type="entry name" value="FUR"/>
    <property type="match status" value="1"/>
</dbReference>
<dbReference type="Proteomes" id="UP000000387">
    <property type="component" value="Chromosome"/>
</dbReference>
<keyword evidence="6 11" id="KW-0479">Metal-binding</keyword>
<protein>
    <submittedName>
        <fullName evidence="13">Transcriptional regulator, Fur family</fullName>
    </submittedName>
</protein>
<feature type="binding site" evidence="12">
    <location>
        <position position="139"/>
    </location>
    <ligand>
        <name>Fe cation</name>
        <dbReference type="ChEBI" id="CHEBI:24875"/>
    </ligand>
</feature>
<dbReference type="SUPFAM" id="SSF46785">
    <property type="entry name" value="Winged helix' DNA-binding domain"/>
    <property type="match status" value="1"/>
</dbReference>
<feature type="binding site" evidence="12">
    <location>
        <position position="156"/>
    </location>
    <ligand>
        <name>Fe cation</name>
        <dbReference type="ChEBI" id="CHEBI:24875"/>
    </ligand>
</feature>
<keyword evidence="12" id="KW-0408">Iron</keyword>
<dbReference type="PANTHER" id="PTHR33202:SF2">
    <property type="entry name" value="FERRIC UPTAKE REGULATION PROTEIN"/>
    <property type="match status" value="1"/>
</dbReference>
<dbReference type="GO" id="GO:0000976">
    <property type="term" value="F:transcription cis-regulatory region binding"/>
    <property type="evidence" value="ECO:0007669"/>
    <property type="project" value="TreeGrafter"/>
</dbReference>
<evidence type="ECO:0000256" key="7">
    <source>
        <dbReference type="ARBA" id="ARBA00022833"/>
    </source>
</evidence>
<evidence type="ECO:0000256" key="5">
    <source>
        <dbReference type="ARBA" id="ARBA00022491"/>
    </source>
</evidence>
<evidence type="ECO:0000256" key="8">
    <source>
        <dbReference type="ARBA" id="ARBA00023015"/>
    </source>
</evidence>
<feature type="binding site" evidence="11">
    <location>
        <position position="167"/>
    </location>
    <ligand>
        <name>Zn(2+)</name>
        <dbReference type="ChEBI" id="CHEBI:29105"/>
    </ligand>
</feature>
<dbReference type="GO" id="GO:0045892">
    <property type="term" value="P:negative regulation of DNA-templated transcription"/>
    <property type="evidence" value="ECO:0007669"/>
    <property type="project" value="TreeGrafter"/>
</dbReference>
<dbReference type="InterPro" id="IPR002481">
    <property type="entry name" value="FUR"/>
</dbReference>
<evidence type="ECO:0000313" key="14">
    <source>
        <dbReference type="Proteomes" id="UP000000387"/>
    </source>
</evidence>
<comment type="cofactor">
    <cofactor evidence="11">
        <name>Zn(2+)</name>
        <dbReference type="ChEBI" id="CHEBI:29105"/>
    </cofactor>
    <text evidence="11">Binds 1 zinc ion per subunit.</text>
</comment>
<evidence type="ECO:0000256" key="2">
    <source>
        <dbReference type="ARBA" id="ARBA00007957"/>
    </source>
</evidence>